<feature type="region of interest" description="Disordered" evidence="2">
    <location>
        <begin position="1"/>
        <end position="33"/>
    </location>
</feature>
<dbReference type="InterPro" id="IPR000477">
    <property type="entry name" value="RT_dom"/>
</dbReference>
<dbReference type="InterPro" id="IPR036691">
    <property type="entry name" value="Endo/exonu/phosph_ase_sf"/>
</dbReference>
<organism evidence="4 5">
    <name type="scientific">Oryzias latipes</name>
    <name type="common">Japanese rice fish</name>
    <name type="synonym">Japanese killifish</name>
    <dbReference type="NCBI Taxonomy" id="8090"/>
    <lineage>
        <taxon>Eukaryota</taxon>
        <taxon>Metazoa</taxon>
        <taxon>Chordata</taxon>
        <taxon>Craniata</taxon>
        <taxon>Vertebrata</taxon>
        <taxon>Euteleostomi</taxon>
        <taxon>Actinopterygii</taxon>
        <taxon>Neopterygii</taxon>
        <taxon>Teleostei</taxon>
        <taxon>Neoteleostei</taxon>
        <taxon>Acanthomorphata</taxon>
        <taxon>Ovalentaria</taxon>
        <taxon>Atherinomorphae</taxon>
        <taxon>Beloniformes</taxon>
        <taxon>Adrianichthyidae</taxon>
        <taxon>Oryziinae</taxon>
        <taxon>Oryzias</taxon>
    </lineage>
</organism>
<dbReference type="Pfam" id="PF00078">
    <property type="entry name" value="RVT_1"/>
    <property type="match status" value="1"/>
</dbReference>
<dbReference type="Gene3D" id="3.60.10.10">
    <property type="entry name" value="Endonuclease/exonuclease/phosphatase"/>
    <property type="match status" value="1"/>
</dbReference>
<feature type="domain" description="Reverse transcriptase" evidence="3">
    <location>
        <begin position="497"/>
        <end position="770"/>
    </location>
</feature>
<dbReference type="SUPFAM" id="SSF56219">
    <property type="entry name" value="DNase I-like"/>
    <property type="match status" value="1"/>
</dbReference>
<evidence type="ECO:0000256" key="1">
    <source>
        <dbReference type="SAM" id="Coils"/>
    </source>
</evidence>
<reference evidence="4 5" key="2">
    <citation type="submission" date="2017-04" db="EMBL/GenBank/DDBJ databases">
        <title>CpG methylation of centromeres and impact of large insertions on vertebrate speciation.</title>
        <authorList>
            <person name="Ichikawa K."/>
            <person name="Yoshimura J."/>
            <person name="Morishita S."/>
        </authorList>
    </citation>
    <scope>NUCLEOTIDE SEQUENCE</scope>
    <source>
        <strain evidence="4 5">HNI</strain>
    </source>
</reference>
<evidence type="ECO:0000313" key="5">
    <source>
        <dbReference type="Proteomes" id="UP000265180"/>
    </source>
</evidence>
<dbReference type="Ensembl" id="ENSORLT00020012088.1">
    <property type="protein sequence ID" value="ENSORLP00020022425.1"/>
    <property type="gene ID" value="ENSORLG00020002718.1"/>
</dbReference>
<dbReference type="SUPFAM" id="SSF56672">
    <property type="entry name" value="DNA/RNA polymerases"/>
    <property type="match status" value="1"/>
</dbReference>
<dbReference type="PANTHER" id="PTHR33332">
    <property type="entry name" value="REVERSE TRANSCRIPTASE DOMAIN-CONTAINING PROTEIN"/>
    <property type="match status" value="1"/>
</dbReference>
<dbReference type="PROSITE" id="PS50878">
    <property type="entry name" value="RT_POL"/>
    <property type="match status" value="1"/>
</dbReference>
<dbReference type="InterPro" id="IPR043502">
    <property type="entry name" value="DNA/RNA_pol_sf"/>
</dbReference>
<dbReference type="AlphaFoldDB" id="A0A3P9LNY3"/>
<protein>
    <recommendedName>
        <fullName evidence="3">Reverse transcriptase domain-containing protein</fullName>
    </recommendedName>
</protein>
<dbReference type="CDD" id="cd01650">
    <property type="entry name" value="RT_nLTR_like"/>
    <property type="match status" value="1"/>
</dbReference>
<dbReference type="Proteomes" id="UP000265180">
    <property type="component" value="Chromosome 22"/>
</dbReference>
<evidence type="ECO:0000256" key="2">
    <source>
        <dbReference type="SAM" id="MobiDB-lite"/>
    </source>
</evidence>
<sequence length="966" mass="108986">MRGSAGRKANTNWLRPLKEAPKPEEAASTNTPPPSLNLALFNVRSLSNKTFIINDFIHDYKIDGLFLTETWLSTDASTVLTEASPPNFSFVFSTREGKKGGGTASIMSNSFAVKQITLDEYPSFEHHAFVFNSPPVLCITVYRPPKPSSVFIEEFSEFLASVHTSFNMILITGDFNLHIDGKSDYCTTQFLDLLSSLDLKQHVMQPNHNRGHTLDLVISHGLPTSVSTVVDLAVSDHYCVLFNITGFIKQETSVRTVKKRYLTPEVVEKFITSVRSYSPLVLPAPCDLLVENFNSKLKSSLDSVAPLTSKKIRTKATPPWRTEEIKQLKRRCRSAERLWRKHKLEINYQLYQNQLKLYNQTVKQTRNSYFANIISVNKNNPRVLFTTIESLINSNANKNTMPASASLCEDFADHFRSKVDSVRSNIIKEQKSLSIGYDGLILPEEALDSFDLVEAATLGRVFSQVNPTTCFLDPIPTSLFKSFYGSFESEILNIMNSSLQTGIFPAAFKTAVVKPLLKKTNSDPSIFNNYRPVSNLPFLSKVLKKLVFIQLNEFLSQNKIFEINQSGFRTNHSTETALLKIVNDVRCALDSGQISVLVLLDLSAAFDTVDHLILVNRLKSLGLSGTVLKWFESYLMERNFMVSMDTHFSGVHEINCGVPQGSILGPLLFNIYMLPLGNVIRSHNISFHSYADDTQLYIAMSPDDTRPIEALFNCILDVKLWMANNFLQLNQDKTEILVIGPEANREKQFLKLQELSLSHSETVRNLGVIFDSKLTFIPHIKQVVKTGFYHLKNLARVRPLLSLANMEMLMHAFIMSKVDYCNALLSGLPKTNIKNLQLLQNSAARVLTKTRRRAHITPILKSLHWLPICFRIDFKILLTVFKCLNGLAPSYLSDLLVRYEPSRTLRSSGTGLLTIPTVKTKTYGEAAFQHYGPCLWNSLPEDLRAAESINAFKKRLKTHLFNLAFS</sequence>
<feature type="coiled-coil region" evidence="1">
    <location>
        <begin position="325"/>
        <end position="368"/>
    </location>
</feature>
<accession>A0A3P9LNY3</accession>
<proteinExistence type="predicted"/>
<reference key="1">
    <citation type="journal article" date="2007" name="Nature">
        <title>The medaka draft genome and insights into vertebrate genome evolution.</title>
        <authorList>
            <person name="Kasahara M."/>
            <person name="Naruse K."/>
            <person name="Sasaki S."/>
            <person name="Nakatani Y."/>
            <person name="Qu W."/>
            <person name="Ahsan B."/>
            <person name="Yamada T."/>
            <person name="Nagayasu Y."/>
            <person name="Doi K."/>
            <person name="Kasai Y."/>
            <person name="Jindo T."/>
            <person name="Kobayashi D."/>
            <person name="Shimada A."/>
            <person name="Toyoda A."/>
            <person name="Kuroki Y."/>
            <person name="Fujiyama A."/>
            <person name="Sasaki T."/>
            <person name="Shimizu A."/>
            <person name="Asakawa S."/>
            <person name="Shimizu N."/>
            <person name="Hashimoto S."/>
            <person name="Yang J."/>
            <person name="Lee Y."/>
            <person name="Matsushima K."/>
            <person name="Sugano S."/>
            <person name="Sakaizumi M."/>
            <person name="Narita T."/>
            <person name="Ohishi K."/>
            <person name="Haga S."/>
            <person name="Ohta F."/>
            <person name="Nomoto H."/>
            <person name="Nogata K."/>
            <person name="Morishita T."/>
            <person name="Endo T."/>
            <person name="Shin-I T."/>
            <person name="Takeda H."/>
            <person name="Morishita S."/>
            <person name="Kohara Y."/>
        </authorList>
    </citation>
    <scope>NUCLEOTIDE SEQUENCE [LARGE SCALE GENOMIC DNA]</scope>
    <source>
        <strain>Hd-rR</strain>
    </source>
</reference>
<name>A0A3P9LNY3_ORYLA</name>
<keyword evidence="1" id="KW-0175">Coiled coil</keyword>
<feature type="compositionally biased region" description="Basic and acidic residues" evidence="2">
    <location>
        <begin position="16"/>
        <end position="25"/>
    </location>
</feature>
<reference evidence="4" key="3">
    <citation type="submission" date="2025-08" db="UniProtKB">
        <authorList>
            <consortium name="Ensembl"/>
        </authorList>
    </citation>
    <scope>IDENTIFICATION</scope>
    <source>
        <strain evidence="4">HNI</strain>
    </source>
</reference>
<evidence type="ECO:0000313" key="4">
    <source>
        <dbReference type="Ensembl" id="ENSORLP00020022425.1"/>
    </source>
</evidence>
<evidence type="ECO:0000259" key="3">
    <source>
        <dbReference type="PROSITE" id="PS50878"/>
    </source>
</evidence>
<reference evidence="4" key="4">
    <citation type="submission" date="2025-09" db="UniProtKB">
        <authorList>
            <consortium name="Ensembl"/>
        </authorList>
    </citation>
    <scope>IDENTIFICATION</scope>
    <source>
        <strain evidence="4">HNI</strain>
    </source>
</reference>